<dbReference type="PROSITE" id="PS50965">
    <property type="entry name" value="NERD"/>
    <property type="match status" value="1"/>
</dbReference>
<organism evidence="2 3">
    <name type="scientific">Gracilibacillus oryzae</name>
    <dbReference type="NCBI Taxonomy" id="1672701"/>
    <lineage>
        <taxon>Bacteria</taxon>
        <taxon>Bacillati</taxon>
        <taxon>Bacillota</taxon>
        <taxon>Bacilli</taxon>
        <taxon>Bacillales</taxon>
        <taxon>Bacillaceae</taxon>
        <taxon>Gracilibacillus</taxon>
    </lineage>
</organism>
<proteinExistence type="predicted"/>
<sequence>MLRKKPNELIVYESLALRKSLSKAETKKYKKLKRGYEGELLFDAYLEPLQRNYLLLRDVWLSSNNKTFQLDHTLLINNAIYLYEVKNFIGEYYYSNYKLYLFSGKEIDDPLIQLKRTESLLSQLLHLGYQVPIYAAVVFINPECTIFQAPATNKILLPTQLNRYFQAIPDSVTLDPVFPKLANKLESIRLEKSPYETLPDYQYKELKRGIPCIHCRSFYTKVEGKGCICQKCGERERFQSAILRTAEEFMILFPGEKVTSERILEWCNLQVNLERIRYTLQKNFEMKGNKKGAYYIRKNLE</sequence>
<dbReference type="Proteomes" id="UP000480246">
    <property type="component" value="Unassembled WGS sequence"/>
</dbReference>
<dbReference type="Pfam" id="PF08378">
    <property type="entry name" value="NERD"/>
    <property type="match status" value="1"/>
</dbReference>
<evidence type="ECO:0000313" key="3">
    <source>
        <dbReference type="Proteomes" id="UP000480246"/>
    </source>
</evidence>
<evidence type="ECO:0000313" key="2">
    <source>
        <dbReference type="EMBL" id="KAB8127839.1"/>
    </source>
</evidence>
<dbReference type="EMBL" id="WEID01000087">
    <property type="protein sequence ID" value="KAB8127839.1"/>
    <property type="molecule type" value="Genomic_DNA"/>
</dbReference>
<dbReference type="InterPro" id="IPR011528">
    <property type="entry name" value="NERD"/>
</dbReference>
<name>A0A7C8GSC4_9BACI</name>
<gene>
    <name evidence="2" type="ORF">F9U64_16920</name>
</gene>
<keyword evidence="3" id="KW-1185">Reference proteome</keyword>
<protein>
    <submittedName>
        <fullName evidence="2">NERD domain-containing protein</fullName>
    </submittedName>
</protein>
<evidence type="ECO:0000259" key="1">
    <source>
        <dbReference type="PROSITE" id="PS50965"/>
    </source>
</evidence>
<accession>A0A7C8GSC4</accession>
<feature type="domain" description="NERD" evidence="1">
    <location>
        <begin position="34"/>
        <end position="144"/>
    </location>
</feature>
<reference evidence="2 3" key="1">
    <citation type="submission" date="2019-10" db="EMBL/GenBank/DDBJ databases">
        <title>Gracilibacillus sp. nov. isolated from rice seeds.</title>
        <authorList>
            <person name="He S."/>
        </authorList>
    </citation>
    <scope>NUCLEOTIDE SEQUENCE [LARGE SCALE GENOMIC DNA]</scope>
    <source>
        <strain evidence="2 3">TD8</strain>
    </source>
</reference>
<dbReference type="OrthoDB" id="2164794at2"/>
<comment type="caution">
    <text evidence="2">The sequence shown here is derived from an EMBL/GenBank/DDBJ whole genome shotgun (WGS) entry which is preliminary data.</text>
</comment>
<dbReference type="RefSeq" id="WP_153406076.1">
    <property type="nucleotide sequence ID" value="NZ_ML762440.1"/>
</dbReference>
<dbReference type="AlphaFoldDB" id="A0A7C8GSC4"/>